<comment type="caution">
    <text evidence="2">The sequence shown here is derived from an EMBL/GenBank/DDBJ whole genome shotgun (WGS) entry which is preliminary data.</text>
</comment>
<feature type="signal peptide" evidence="1">
    <location>
        <begin position="1"/>
        <end position="33"/>
    </location>
</feature>
<reference evidence="2 3" key="1">
    <citation type="submission" date="2014-02" db="EMBL/GenBank/DDBJ databases">
        <title>Draft genome sequence of Rickettsia buchneri sp. nov. ISO7T.</title>
        <authorList>
            <person name="Felsheim R.F."/>
            <person name="Kurtti T.J."/>
            <person name="Munderloh U.G."/>
        </authorList>
    </citation>
    <scope>NUCLEOTIDE SEQUENCE [LARGE SCALE GENOMIC DNA]</scope>
    <source>
        <strain evidence="2 3">ISO7</strain>
    </source>
</reference>
<dbReference type="EMBL" id="JFKF01000133">
    <property type="protein sequence ID" value="KDO02547.1"/>
    <property type="molecule type" value="Genomic_DNA"/>
</dbReference>
<organism evidence="2 3">
    <name type="scientific">Rickettsia tamurae subsp. buchneri</name>
    <dbReference type="NCBI Taxonomy" id="1462938"/>
    <lineage>
        <taxon>Bacteria</taxon>
        <taxon>Pseudomonadati</taxon>
        <taxon>Pseudomonadota</taxon>
        <taxon>Alphaproteobacteria</taxon>
        <taxon>Rickettsiales</taxon>
        <taxon>Rickettsiaceae</taxon>
        <taxon>Rickettsieae</taxon>
        <taxon>Rickettsia</taxon>
        <taxon>spotted fever group</taxon>
    </lineage>
</organism>
<evidence type="ECO:0000313" key="3">
    <source>
        <dbReference type="Proteomes" id="UP000027161"/>
    </source>
</evidence>
<gene>
    <name evidence="2" type="ORF">REISMN_06445</name>
</gene>
<dbReference type="AlphaFoldDB" id="A0A8E0WLM5"/>
<accession>A0A8E0WLM5</accession>
<protein>
    <recommendedName>
        <fullName evidence="4">Outer membrane protein A</fullName>
    </recommendedName>
</protein>
<feature type="chain" id="PRO_5034267524" description="Outer membrane protein A" evidence="1">
    <location>
        <begin position="34"/>
        <end position="250"/>
    </location>
</feature>
<dbReference type="Proteomes" id="UP000027161">
    <property type="component" value="Unassembled WGS sequence"/>
</dbReference>
<evidence type="ECO:0000256" key="1">
    <source>
        <dbReference type="SAM" id="SignalP"/>
    </source>
</evidence>
<evidence type="ECO:0000313" key="2">
    <source>
        <dbReference type="EMBL" id="KDO02547.1"/>
    </source>
</evidence>
<name>A0A8E0WLM5_9RICK</name>
<proteinExistence type="predicted"/>
<sequence>MSSQRKNTLKNLIKKGMFASTAAVMLASTSALGVRTVIGPNAVLSTGFNLDGGTPFATGDDLALGGVFNFTANVSIGSLNIGANNNAVMTVPTNTAINLGNVTSNGAGSGLNIDCPNNGAALTLTGNTYYVNNMNFNNTVSTLTIASTVVAPADPTVYLDEHTIITDVQGQNNLTIATNTPFVVKNPNWNKANAINIGNLNGSRYNLATDTSVYSPGNEVVDIQPTKNINFSGSNSSYIVSNGSKMKQNL</sequence>
<keyword evidence="1" id="KW-0732">Signal</keyword>
<keyword evidence="3" id="KW-1185">Reference proteome</keyword>
<evidence type="ECO:0008006" key="4">
    <source>
        <dbReference type="Google" id="ProtNLM"/>
    </source>
</evidence>
<dbReference type="RefSeq" id="WP_052644851.1">
    <property type="nucleotide sequence ID" value="NZ_CP113531.1"/>
</dbReference>